<dbReference type="RefSeq" id="WP_008992941.1">
    <property type="nucleotide sequence ID" value="NZ_AMSG01000058.1"/>
</dbReference>
<protein>
    <submittedName>
        <fullName evidence="1">Uncharacterized protein</fullName>
    </submittedName>
</protein>
<dbReference type="EMBL" id="AMSG01000058">
    <property type="protein sequence ID" value="EKF53821.1"/>
    <property type="molecule type" value="Genomic_DNA"/>
</dbReference>
<accession>K2PZ10</accession>
<gene>
    <name evidence="1" type="ORF">I215_15603</name>
</gene>
<dbReference type="AlphaFoldDB" id="K2PZ10"/>
<proteinExistence type="predicted"/>
<organism evidence="1 2">
    <name type="scientific">Galbibacter marinus</name>
    <dbReference type="NCBI Taxonomy" id="555500"/>
    <lineage>
        <taxon>Bacteria</taxon>
        <taxon>Pseudomonadati</taxon>
        <taxon>Bacteroidota</taxon>
        <taxon>Flavobacteriia</taxon>
        <taxon>Flavobacteriales</taxon>
        <taxon>Flavobacteriaceae</taxon>
        <taxon>Galbibacter</taxon>
    </lineage>
</organism>
<evidence type="ECO:0000313" key="2">
    <source>
        <dbReference type="Proteomes" id="UP000007364"/>
    </source>
</evidence>
<reference evidence="1 2" key="1">
    <citation type="journal article" date="2012" name="J. Bacteriol.">
        <title>Genome Sequence of Galbibacter marinum Type Strain ck-I2-15.</title>
        <authorList>
            <person name="Lai Q."/>
            <person name="Li C."/>
            <person name="Shao Z."/>
        </authorList>
    </citation>
    <scope>NUCLEOTIDE SEQUENCE [LARGE SCALE GENOMIC DNA]</scope>
    <source>
        <strain evidence="2">ck-I2-15</strain>
    </source>
</reference>
<dbReference type="Proteomes" id="UP000007364">
    <property type="component" value="Unassembled WGS sequence"/>
</dbReference>
<dbReference type="OrthoDB" id="9853778at2"/>
<keyword evidence="2" id="KW-1185">Reference proteome</keyword>
<evidence type="ECO:0000313" key="1">
    <source>
        <dbReference type="EMBL" id="EKF53821.1"/>
    </source>
</evidence>
<name>K2PZ10_9FLAO</name>
<comment type="caution">
    <text evidence="1">The sequence shown here is derived from an EMBL/GenBank/DDBJ whole genome shotgun (WGS) entry which is preliminary data.</text>
</comment>
<sequence>MAGIERKKMFLPGEVSAATSWHSGEVSSGHSSTICWKGTKDQTKMVLNALWSMMLLMVVT</sequence>